<dbReference type="STRING" id="745531.A0A0C3N9P8"/>
<feature type="non-terminal residue" evidence="1">
    <location>
        <position position="138"/>
    </location>
</feature>
<organism evidence="1 2">
    <name type="scientific">Phlebiopsis gigantea (strain 11061_1 CR5-6)</name>
    <name type="common">White-rot fungus</name>
    <name type="synonym">Peniophora gigantea</name>
    <dbReference type="NCBI Taxonomy" id="745531"/>
    <lineage>
        <taxon>Eukaryota</taxon>
        <taxon>Fungi</taxon>
        <taxon>Dikarya</taxon>
        <taxon>Basidiomycota</taxon>
        <taxon>Agaricomycotina</taxon>
        <taxon>Agaricomycetes</taxon>
        <taxon>Polyporales</taxon>
        <taxon>Phanerochaetaceae</taxon>
        <taxon>Phlebiopsis</taxon>
    </lineage>
</organism>
<dbReference type="AlphaFoldDB" id="A0A0C3N9P8"/>
<feature type="non-terminal residue" evidence="1">
    <location>
        <position position="1"/>
    </location>
</feature>
<reference evidence="1 2" key="1">
    <citation type="journal article" date="2014" name="PLoS Genet.">
        <title>Analysis of the Phlebiopsis gigantea genome, transcriptome and secretome provides insight into its pioneer colonization strategies of wood.</title>
        <authorList>
            <person name="Hori C."/>
            <person name="Ishida T."/>
            <person name="Igarashi K."/>
            <person name="Samejima M."/>
            <person name="Suzuki H."/>
            <person name="Master E."/>
            <person name="Ferreira P."/>
            <person name="Ruiz-Duenas F.J."/>
            <person name="Held B."/>
            <person name="Canessa P."/>
            <person name="Larrondo L.F."/>
            <person name="Schmoll M."/>
            <person name="Druzhinina I.S."/>
            <person name="Kubicek C.P."/>
            <person name="Gaskell J.A."/>
            <person name="Kersten P."/>
            <person name="St John F."/>
            <person name="Glasner J."/>
            <person name="Sabat G."/>
            <person name="Splinter BonDurant S."/>
            <person name="Syed K."/>
            <person name="Yadav J."/>
            <person name="Mgbeahuruike A.C."/>
            <person name="Kovalchuk A."/>
            <person name="Asiegbu F.O."/>
            <person name="Lackner G."/>
            <person name="Hoffmeister D."/>
            <person name="Rencoret J."/>
            <person name="Gutierrez A."/>
            <person name="Sun H."/>
            <person name="Lindquist E."/>
            <person name="Barry K."/>
            <person name="Riley R."/>
            <person name="Grigoriev I.V."/>
            <person name="Henrissat B."/>
            <person name="Kues U."/>
            <person name="Berka R.M."/>
            <person name="Martinez A.T."/>
            <person name="Covert S.F."/>
            <person name="Blanchette R.A."/>
            <person name="Cullen D."/>
        </authorList>
    </citation>
    <scope>NUCLEOTIDE SEQUENCE [LARGE SCALE GENOMIC DNA]</scope>
    <source>
        <strain evidence="1 2">11061_1 CR5-6</strain>
    </source>
</reference>
<dbReference type="Gene3D" id="3.60.130.30">
    <property type="match status" value="1"/>
</dbReference>
<evidence type="ECO:0008006" key="3">
    <source>
        <dbReference type="Google" id="ProtNLM"/>
    </source>
</evidence>
<dbReference type="EMBL" id="KN840856">
    <property type="protein sequence ID" value="KIP01224.1"/>
    <property type="molecule type" value="Genomic_DNA"/>
</dbReference>
<accession>A0A0C3N9P8</accession>
<evidence type="ECO:0000313" key="1">
    <source>
        <dbReference type="EMBL" id="KIP01224.1"/>
    </source>
</evidence>
<evidence type="ECO:0000313" key="2">
    <source>
        <dbReference type="Proteomes" id="UP000053257"/>
    </source>
</evidence>
<name>A0A0C3N9P8_PHLG1</name>
<sequence length="138" mass="15290">AGTFAYYFPKIYVEYVENMKRLQARHPQLQRNRPDSIFAAATINFGPQVVTREHTDGGNKANGICPIWCAGSFDYLSGGHLILRQLGKVLQFPPGSMILIPSATLRHGNTAIGPNETRISFTQYSAGGLFRWVGNGYQ</sequence>
<keyword evidence="2" id="KW-1185">Reference proteome</keyword>
<proteinExistence type="predicted"/>
<dbReference type="HOGENOM" id="CLU_031314_1_0_1"/>
<dbReference type="Proteomes" id="UP000053257">
    <property type="component" value="Unassembled WGS sequence"/>
</dbReference>
<gene>
    <name evidence="1" type="ORF">PHLGIDRAFT_58944</name>
</gene>
<protein>
    <recommendedName>
        <fullName evidence="3">Prolyl 4-hydroxylase alpha subunit Fe(2+) 2OG dioxygenase domain-containing protein</fullName>
    </recommendedName>
</protein>
<dbReference type="OrthoDB" id="2797114at2759"/>